<organism evidence="2">
    <name type="scientific">Anopheles sinensis</name>
    <name type="common">Mosquito</name>
    <dbReference type="NCBI Taxonomy" id="74873"/>
    <lineage>
        <taxon>Eukaryota</taxon>
        <taxon>Metazoa</taxon>
        <taxon>Ecdysozoa</taxon>
        <taxon>Arthropoda</taxon>
        <taxon>Hexapoda</taxon>
        <taxon>Insecta</taxon>
        <taxon>Pterygota</taxon>
        <taxon>Neoptera</taxon>
        <taxon>Endopterygota</taxon>
        <taxon>Diptera</taxon>
        <taxon>Nematocera</taxon>
        <taxon>Culicoidea</taxon>
        <taxon>Culicidae</taxon>
        <taxon>Anophelinae</taxon>
        <taxon>Anopheles</taxon>
    </lineage>
</organism>
<dbReference type="EMBL" id="KE525342">
    <property type="protein sequence ID" value="KFB48924.1"/>
    <property type="molecule type" value="Genomic_DNA"/>
</dbReference>
<evidence type="ECO:0000313" key="3">
    <source>
        <dbReference type="EnsemblMetazoa" id="ASIC016919-PA"/>
    </source>
</evidence>
<gene>
    <name evidence="2" type="ORF">ZHAS_00016919</name>
</gene>
<evidence type="ECO:0000313" key="2">
    <source>
        <dbReference type="EMBL" id="KFB48924.1"/>
    </source>
</evidence>
<reference evidence="3" key="2">
    <citation type="submission" date="2020-05" db="UniProtKB">
        <authorList>
            <consortium name="EnsemblMetazoa"/>
        </authorList>
    </citation>
    <scope>IDENTIFICATION</scope>
</reference>
<keyword evidence="4" id="KW-1185">Reference proteome</keyword>
<proteinExistence type="predicted"/>
<feature type="region of interest" description="Disordered" evidence="1">
    <location>
        <begin position="16"/>
        <end position="82"/>
    </location>
</feature>
<evidence type="ECO:0000313" key="4">
    <source>
        <dbReference type="Proteomes" id="UP000030765"/>
    </source>
</evidence>
<evidence type="ECO:0000256" key="1">
    <source>
        <dbReference type="SAM" id="MobiDB-lite"/>
    </source>
</evidence>
<dbReference type="EMBL" id="ATLV01023331">
    <property type="status" value="NOT_ANNOTATED_CDS"/>
    <property type="molecule type" value="Genomic_DNA"/>
</dbReference>
<accession>A0A084WFD0</accession>
<dbReference type="AlphaFoldDB" id="A0A084WFD0"/>
<reference evidence="2 4" key="1">
    <citation type="journal article" date="2014" name="BMC Genomics">
        <title>Genome sequence of Anopheles sinensis provides insight into genetics basis of mosquito competence for malaria parasites.</title>
        <authorList>
            <person name="Zhou D."/>
            <person name="Zhang D."/>
            <person name="Ding G."/>
            <person name="Shi L."/>
            <person name="Hou Q."/>
            <person name="Ye Y."/>
            <person name="Xu Y."/>
            <person name="Zhou H."/>
            <person name="Xiong C."/>
            <person name="Li S."/>
            <person name="Yu J."/>
            <person name="Hong S."/>
            <person name="Yu X."/>
            <person name="Zou P."/>
            <person name="Chen C."/>
            <person name="Chang X."/>
            <person name="Wang W."/>
            <person name="Lv Y."/>
            <person name="Sun Y."/>
            <person name="Ma L."/>
            <person name="Shen B."/>
            <person name="Zhu C."/>
        </authorList>
    </citation>
    <scope>NUCLEOTIDE SEQUENCE [LARGE SCALE GENOMIC DNA]</scope>
</reference>
<name>A0A084WFD0_ANOSI</name>
<protein>
    <submittedName>
        <fullName evidence="2 3">Uncharacterized protein</fullName>
    </submittedName>
</protein>
<dbReference type="EnsemblMetazoa" id="ASIC016919-RA">
    <property type="protein sequence ID" value="ASIC016919-PA"/>
    <property type="gene ID" value="ASIC016919"/>
</dbReference>
<sequence>MPAVVSDWAVAAVHGGGDHLPSPFLSPDVFVPAGPDEPPRRGEREGMESPVVVSTIRRATRRKPLSSEPEGDDDLYIENFVK</sequence>
<feature type="compositionally biased region" description="Basic and acidic residues" evidence="1">
    <location>
        <begin position="37"/>
        <end position="47"/>
    </location>
</feature>
<dbReference type="VEuPathDB" id="VectorBase:ASIC016919"/>
<dbReference type="Proteomes" id="UP000030765">
    <property type="component" value="Unassembled WGS sequence"/>
</dbReference>